<organism evidence="1 2">
    <name type="scientific">Hebeloma cylindrosporum</name>
    <dbReference type="NCBI Taxonomy" id="76867"/>
    <lineage>
        <taxon>Eukaryota</taxon>
        <taxon>Fungi</taxon>
        <taxon>Dikarya</taxon>
        <taxon>Basidiomycota</taxon>
        <taxon>Agaricomycotina</taxon>
        <taxon>Agaricomycetes</taxon>
        <taxon>Agaricomycetidae</taxon>
        <taxon>Agaricales</taxon>
        <taxon>Agaricineae</taxon>
        <taxon>Hymenogastraceae</taxon>
        <taxon>Hebeloma</taxon>
    </lineage>
</organism>
<evidence type="ECO:0000313" key="2">
    <source>
        <dbReference type="Proteomes" id="UP000053424"/>
    </source>
</evidence>
<sequence length="65" mass="7461">MIISMHRNHFCKGSRVMTWAHQRPYRKRTPQNVSVCTYVIESPISSAKVALYIEVGDASLVLIRN</sequence>
<protein>
    <submittedName>
        <fullName evidence="1">Uncharacterized protein</fullName>
    </submittedName>
</protein>
<accession>A0A0C3CJ28</accession>
<proteinExistence type="predicted"/>
<dbReference type="AlphaFoldDB" id="A0A0C3CJ28"/>
<dbReference type="EMBL" id="KN831775">
    <property type="protein sequence ID" value="KIM43711.1"/>
    <property type="molecule type" value="Genomic_DNA"/>
</dbReference>
<reference evidence="1 2" key="1">
    <citation type="submission" date="2014-04" db="EMBL/GenBank/DDBJ databases">
        <authorList>
            <consortium name="DOE Joint Genome Institute"/>
            <person name="Kuo A."/>
            <person name="Gay G."/>
            <person name="Dore J."/>
            <person name="Kohler A."/>
            <person name="Nagy L.G."/>
            <person name="Floudas D."/>
            <person name="Copeland A."/>
            <person name="Barry K.W."/>
            <person name="Cichocki N."/>
            <person name="Veneault-Fourrey C."/>
            <person name="LaButti K."/>
            <person name="Lindquist E.A."/>
            <person name="Lipzen A."/>
            <person name="Lundell T."/>
            <person name="Morin E."/>
            <person name="Murat C."/>
            <person name="Sun H."/>
            <person name="Tunlid A."/>
            <person name="Henrissat B."/>
            <person name="Grigoriev I.V."/>
            <person name="Hibbett D.S."/>
            <person name="Martin F."/>
            <person name="Nordberg H.P."/>
            <person name="Cantor M.N."/>
            <person name="Hua S.X."/>
        </authorList>
    </citation>
    <scope>NUCLEOTIDE SEQUENCE [LARGE SCALE GENOMIC DNA]</scope>
    <source>
        <strain evidence="2">h7</strain>
    </source>
</reference>
<reference evidence="2" key="2">
    <citation type="submission" date="2015-01" db="EMBL/GenBank/DDBJ databases">
        <title>Evolutionary Origins and Diversification of the Mycorrhizal Mutualists.</title>
        <authorList>
            <consortium name="DOE Joint Genome Institute"/>
            <consortium name="Mycorrhizal Genomics Consortium"/>
            <person name="Kohler A."/>
            <person name="Kuo A."/>
            <person name="Nagy L.G."/>
            <person name="Floudas D."/>
            <person name="Copeland A."/>
            <person name="Barry K.W."/>
            <person name="Cichocki N."/>
            <person name="Veneault-Fourrey C."/>
            <person name="LaButti K."/>
            <person name="Lindquist E.A."/>
            <person name="Lipzen A."/>
            <person name="Lundell T."/>
            <person name="Morin E."/>
            <person name="Murat C."/>
            <person name="Riley R."/>
            <person name="Ohm R."/>
            <person name="Sun H."/>
            <person name="Tunlid A."/>
            <person name="Henrissat B."/>
            <person name="Grigoriev I.V."/>
            <person name="Hibbett D.S."/>
            <person name="Martin F."/>
        </authorList>
    </citation>
    <scope>NUCLEOTIDE SEQUENCE [LARGE SCALE GENOMIC DNA]</scope>
    <source>
        <strain evidence="2">h7</strain>
    </source>
</reference>
<gene>
    <name evidence="1" type="ORF">M413DRAFT_387179</name>
</gene>
<evidence type="ECO:0000313" key="1">
    <source>
        <dbReference type="EMBL" id="KIM43711.1"/>
    </source>
</evidence>
<keyword evidence="2" id="KW-1185">Reference proteome</keyword>
<dbReference type="HOGENOM" id="CLU_2849950_0_0_1"/>
<dbReference type="Proteomes" id="UP000053424">
    <property type="component" value="Unassembled WGS sequence"/>
</dbReference>
<name>A0A0C3CJ28_HEBCY</name>